<dbReference type="Pfam" id="PF13439">
    <property type="entry name" value="Glyco_transf_4"/>
    <property type="match status" value="1"/>
</dbReference>
<evidence type="ECO:0000313" key="2">
    <source>
        <dbReference type="EMBL" id="GAA4373033.1"/>
    </source>
</evidence>
<name>A0ABP8IUQ1_9BACT</name>
<feature type="domain" description="Glycosyltransferase subfamily 4-like N-terminal" evidence="1">
    <location>
        <begin position="13"/>
        <end position="181"/>
    </location>
</feature>
<proteinExistence type="predicted"/>
<dbReference type="SUPFAM" id="SSF53756">
    <property type="entry name" value="UDP-Glycosyltransferase/glycogen phosphorylase"/>
    <property type="match status" value="1"/>
</dbReference>
<protein>
    <recommendedName>
        <fullName evidence="1">Glycosyltransferase subfamily 4-like N-terminal domain-containing protein</fullName>
    </recommendedName>
</protein>
<evidence type="ECO:0000313" key="3">
    <source>
        <dbReference type="Proteomes" id="UP001500454"/>
    </source>
</evidence>
<comment type="caution">
    <text evidence="2">The sequence shown here is derived from an EMBL/GenBank/DDBJ whole genome shotgun (WGS) entry which is preliminary data.</text>
</comment>
<dbReference type="PANTHER" id="PTHR12526">
    <property type="entry name" value="GLYCOSYLTRANSFERASE"/>
    <property type="match status" value="1"/>
</dbReference>
<dbReference type="InterPro" id="IPR028098">
    <property type="entry name" value="Glyco_trans_4-like_N"/>
</dbReference>
<dbReference type="CDD" id="cd03801">
    <property type="entry name" value="GT4_PimA-like"/>
    <property type="match status" value="1"/>
</dbReference>
<organism evidence="2 3">
    <name type="scientific">Hymenobacter koreensis</name>
    <dbReference type="NCBI Taxonomy" id="1084523"/>
    <lineage>
        <taxon>Bacteria</taxon>
        <taxon>Pseudomonadati</taxon>
        <taxon>Bacteroidota</taxon>
        <taxon>Cytophagia</taxon>
        <taxon>Cytophagales</taxon>
        <taxon>Hymenobacteraceae</taxon>
        <taxon>Hymenobacter</taxon>
    </lineage>
</organism>
<evidence type="ECO:0000259" key="1">
    <source>
        <dbReference type="Pfam" id="PF13439"/>
    </source>
</evidence>
<keyword evidence="3" id="KW-1185">Reference proteome</keyword>
<dbReference type="Proteomes" id="UP001500454">
    <property type="component" value="Unassembled WGS sequence"/>
</dbReference>
<reference evidence="3" key="1">
    <citation type="journal article" date="2019" name="Int. J. Syst. Evol. Microbiol.">
        <title>The Global Catalogue of Microorganisms (GCM) 10K type strain sequencing project: providing services to taxonomists for standard genome sequencing and annotation.</title>
        <authorList>
            <consortium name="The Broad Institute Genomics Platform"/>
            <consortium name="The Broad Institute Genome Sequencing Center for Infectious Disease"/>
            <person name="Wu L."/>
            <person name="Ma J."/>
        </authorList>
    </citation>
    <scope>NUCLEOTIDE SEQUENCE [LARGE SCALE GENOMIC DNA]</scope>
    <source>
        <strain evidence="3">JCM 17924</strain>
    </source>
</reference>
<gene>
    <name evidence="2" type="ORF">GCM10023186_03170</name>
</gene>
<dbReference type="Gene3D" id="3.40.50.2000">
    <property type="entry name" value="Glycogen Phosphorylase B"/>
    <property type="match status" value="2"/>
</dbReference>
<dbReference type="RefSeq" id="WP_345220749.1">
    <property type="nucleotide sequence ID" value="NZ_BAABHA010000001.1"/>
</dbReference>
<dbReference type="Pfam" id="PF13692">
    <property type="entry name" value="Glyco_trans_1_4"/>
    <property type="match status" value="1"/>
</dbReference>
<sequence>MNILVAVEELRAGGAQTFALRFAQALHDAGHRVWLYTMYWQYSEDSMLRRLAPDVKFVHYQPGNQQLDMLLQRTEGWLERKGLASPVRTARLRKHLTRFLREAQIDVVSSNTFRCDELMAQALEPLPHVPLVVTMHGDYEQFLAFYRAGKEHVLPNYLPRLTRTLRRVNGIAYLSEQNLEVLKPSVLPGANTQHLLTQRIYNGLSAAFSPQAGQRNRTALGIPPDAFVFGMVARGVAGKGWQPLTEAYRRLRAESTRPLRLLLVGEGPAIDALRAQYAAEADILFTGFTDNPVDYVANFDVGVLASSLRESLPNSIAEYLFCGKPTISTDIGEVRNMLCTEEGEQAGLLIDFPNQGLTDTEQLYQAMRRYLTEPALLAKHQALAPHAFAQFRMERCVAAYTALYQSCTHQLASGPAARDAANSSHQP</sequence>
<dbReference type="EMBL" id="BAABHA010000001">
    <property type="protein sequence ID" value="GAA4373033.1"/>
    <property type="molecule type" value="Genomic_DNA"/>
</dbReference>
<accession>A0ABP8IUQ1</accession>